<dbReference type="InterPro" id="IPR049326">
    <property type="entry name" value="Rhodopsin_dom_fungi"/>
</dbReference>
<dbReference type="InterPro" id="IPR052337">
    <property type="entry name" value="SAT4-like"/>
</dbReference>
<evidence type="ECO:0000256" key="6">
    <source>
        <dbReference type="SAM" id="Phobius"/>
    </source>
</evidence>
<evidence type="ECO:0000256" key="4">
    <source>
        <dbReference type="ARBA" id="ARBA00023136"/>
    </source>
</evidence>
<comment type="caution">
    <text evidence="8">The sequence shown here is derived from an EMBL/GenBank/DDBJ whole genome shotgun (WGS) entry which is preliminary data.</text>
</comment>
<dbReference type="Pfam" id="PF20684">
    <property type="entry name" value="Fung_rhodopsin"/>
    <property type="match status" value="1"/>
</dbReference>
<feature type="transmembrane region" description="Helical" evidence="6">
    <location>
        <begin position="155"/>
        <end position="177"/>
    </location>
</feature>
<feature type="transmembrane region" description="Helical" evidence="6">
    <location>
        <begin position="76"/>
        <end position="98"/>
    </location>
</feature>
<evidence type="ECO:0000256" key="1">
    <source>
        <dbReference type="ARBA" id="ARBA00004141"/>
    </source>
</evidence>
<dbReference type="Proteomes" id="UP000758603">
    <property type="component" value="Unassembled WGS sequence"/>
</dbReference>
<comment type="similarity">
    <text evidence="5">Belongs to the SAT4 family.</text>
</comment>
<proteinExistence type="inferred from homology"/>
<evidence type="ECO:0000259" key="7">
    <source>
        <dbReference type="Pfam" id="PF20684"/>
    </source>
</evidence>
<dbReference type="GO" id="GO:0016020">
    <property type="term" value="C:membrane"/>
    <property type="evidence" value="ECO:0007669"/>
    <property type="project" value="UniProtKB-SubCell"/>
</dbReference>
<name>A0A9P8USC2_9PEZI</name>
<evidence type="ECO:0000256" key="5">
    <source>
        <dbReference type="ARBA" id="ARBA00038359"/>
    </source>
</evidence>
<reference evidence="8" key="1">
    <citation type="journal article" date="2021" name="Nat. Commun.">
        <title>Genetic determinants of endophytism in the Arabidopsis root mycobiome.</title>
        <authorList>
            <person name="Mesny F."/>
            <person name="Miyauchi S."/>
            <person name="Thiergart T."/>
            <person name="Pickel B."/>
            <person name="Atanasova L."/>
            <person name="Karlsson M."/>
            <person name="Huettel B."/>
            <person name="Barry K.W."/>
            <person name="Haridas S."/>
            <person name="Chen C."/>
            <person name="Bauer D."/>
            <person name="Andreopoulos W."/>
            <person name="Pangilinan J."/>
            <person name="LaButti K."/>
            <person name="Riley R."/>
            <person name="Lipzen A."/>
            <person name="Clum A."/>
            <person name="Drula E."/>
            <person name="Henrissat B."/>
            <person name="Kohler A."/>
            <person name="Grigoriev I.V."/>
            <person name="Martin F.M."/>
            <person name="Hacquard S."/>
        </authorList>
    </citation>
    <scope>NUCLEOTIDE SEQUENCE</scope>
    <source>
        <strain evidence="8">MPI-SDFR-AT-0073</strain>
    </source>
</reference>
<comment type="subcellular location">
    <subcellularLocation>
        <location evidence="1">Membrane</location>
        <topology evidence="1">Multi-pass membrane protein</topology>
    </subcellularLocation>
</comment>
<keyword evidence="9" id="KW-1185">Reference proteome</keyword>
<keyword evidence="2 6" id="KW-0812">Transmembrane</keyword>
<dbReference type="AlphaFoldDB" id="A0A9P8USC2"/>
<feature type="domain" description="Rhodopsin" evidence="7">
    <location>
        <begin position="59"/>
        <end position="197"/>
    </location>
</feature>
<sequence length="198" mass="21685">MTIMAAPADYQVNNANPPQIGNHGQVSNRRYHYNLCLGNFRCNAVRTPPPPIASSRATLCLFNRGFSPFKTYQTTVWVTLFICVGSSMDLFLSLLFACKPLSASWDPTLAQTSECLDRGAIYVATAGIGVLTDVLMLALPILIVISLEIPLRQKIILVGLFAVGSATLITFIVRLVILLQSFAKQDQAYALTKGTLWM</sequence>
<dbReference type="PANTHER" id="PTHR33048">
    <property type="entry name" value="PTH11-LIKE INTEGRAL MEMBRANE PROTEIN (AFU_ORTHOLOGUE AFUA_5G11245)"/>
    <property type="match status" value="1"/>
</dbReference>
<dbReference type="OrthoDB" id="5401779at2759"/>
<accession>A0A9P8USC2</accession>
<gene>
    <name evidence="8" type="ORF">BKA67DRAFT_643344</name>
</gene>
<keyword evidence="4 6" id="KW-0472">Membrane</keyword>
<dbReference type="GeneID" id="70134714"/>
<keyword evidence="3 6" id="KW-1133">Transmembrane helix</keyword>
<feature type="transmembrane region" description="Helical" evidence="6">
    <location>
        <begin position="119"/>
        <end position="143"/>
    </location>
</feature>
<organism evidence="8 9">
    <name type="scientific">Truncatella angustata</name>
    <dbReference type="NCBI Taxonomy" id="152316"/>
    <lineage>
        <taxon>Eukaryota</taxon>
        <taxon>Fungi</taxon>
        <taxon>Dikarya</taxon>
        <taxon>Ascomycota</taxon>
        <taxon>Pezizomycotina</taxon>
        <taxon>Sordariomycetes</taxon>
        <taxon>Xylariomycetidae</taxon>
        <taxon>Amphisphaeriales</taxon>
        <taxon>Sporocadaceae</taxon>
        <taxon>Truncatella</taxon>
    </lineage>
</organism>
<dbReference type="EMBL" id="JAGPXC010000002">
    <property type="protein sequence ID" value="KAH6657324.1"/>
    <property type="molecule type" value="Genomic_DNA"/>
</dbReference>
<dbReference type="PANTHER" id="PTHR33048:SF124">
    <property type="entry name" value="INTEGRAL MEMBRANE PROTEIN"/>
    <property type="match status" value="1"/>
</dbReference>
<evidence type="ECO:0000256" key="2">
    <source>
        <dbReference type="ARBA" id="ARBA00022692"/>
    </source>
</evidence>
<evidence type="ECO:0000313" key="8">
    <source>
        <dbReference type="EMBL" id="KAH6657324.1"/>
    </source>
</evidence>
<evidence type="ECO:0000313" key="9">
    <source>
        <dbReference type="Proteomes" id="UP000758603"/>
    </source>
</evidence>
<protein>
    <recommendedName>
        <fullName evidence="7">Rhodopsin domain-containing protein</fullName>
    </recommendedName>
</protein>
<evidence type="ECO:0000256" key="3">
    <source>
        <dbReference type="ARBA" id="ARBA00022989"/>
    </source>
</evidence>
<dbReference type="RefSeq" id="XP_045961558.1">
    <property type="nucleotide sequence ID" value="XM_046105823.1"/>
</dbReference>